<dbReference type="InterPro" id="IPR029068">
    <property type="entry name" value="Glyas_Bleomycin-R_OHBP_Dase"/>
</dbReference>
<evidence type="ECO:0000313" key="2">
    <source>
        <dbReference type="EMBL" id="RYU92494.1"/>
    </source>
</evidence>
<dbReference type="Pfam" id="PF06983">
    <property type="entry name" value="3-dmu-9_3-mt"/>
    <property type="match status" value="1"/>
</dbReference>
<comment type="caution">
    <text evidence="2">The sequence shown here is derived from an EMBL/GenBank/DDBJ whole genome shotgun (WGS) entry which is preliminary data.</text>
</comment>
<dbReference type="RefSeq" id="WP_129875221.1">
    <property type="nucleotide sequence ID" value="NZ_SEWG01000001.1"/>
</dbReference>
<evidence type="ECO:0000313" key="3">
    <source>
        <dbReference type="Proteomes" id="UP000293331"/>
    </source>
</evidence>
<proteinExistence type="predicted"/>
<organism evidence="2 3">
    <name type="scientific">Mucilaginibacter terrigena</name>
    <dbReference type="NCBI Taxonomy" id="2492395"/>
    <lineage>
        <taxon>Bacteria</taxon>
        <taxon>Pseudomonadati</taxon>
        <taxon>Bacteroidota</taxon>
        <taxon>Sphingobacteriia</taxon>
        <taxon>Sphingobacteriales</taxon>
        <taxon>Sphingobacteriaceae</taxon>
        <taxon>Mucilaginibacter</taxon>
    </lineage>
</organism>
<keyword evidence="3" id="KW-1185">Reference proteome</keyword>
<gene>
    <name evidence="2" type="ORF">EWM62_03415</name>
</gene>
<dbReference type="EMBL" id="SEWG01000001">
    <property type="protein sequence ID" value="RYU92494.1"/>
    <property type="molecule type" value="Genomic_DNA"/>
</dbReference>
<dbReference type="InterPro" id="IPR028973">
    <property type="entry name" value="PhnB-like"/>
</dbReference>
<protein>
    <submittedName>
        <fullName evidence="2">VOC family protein</fullName>
    </submittedName>
</protein>
<dbReference type="PANTHER" id="PTHR33990:SF2">
    <property type="entry name" value="PHNB-LIKE DOMAIN-CONTAINING PROTEIN"/>
    <property type="match status" value="1"/>
</dbReference>
<accession>A0A4Q5LSJ6</accession>
<dbReference type="AlphaFoldDB" id="A0A4Q5LSJ6"/>
<dbReference type="Gene3D" id="3.10.180.10">
    <property type="entry name" value="2,3-Dihydroxybiphenyl 1,2-Dioxygenase, domain 1"/>
    <property type="match status" value="1"/>
</dbReference>
<dbReference type="SUPFAM" id="SSF54593">
    <property type="entry name" value="Glyoxalase/Bleomycin resistance protein/Dihydroxybiphenyl dioxygenase"/>
    <property type="match status" value="1"/>
</dbReference>
<dbReference type="Proteomes" id="UP000293331">
    <property type="component" value="Unassembled WGS sequence"/>
</dbReference>
<dbReference type="PIRSF" id="PIRSF021700">
    <property type="entry name" value="3_dmu_93_MTrfase"/>
    <property type="match status" value="1"/>
</dbReference>
<dbReference type="InterPro" id="IPR009725">
    <property type="entry name" value="3_dmu_93_MTrfase"/>
</dbReference>
<dbReference type="OrthoDB" id="9806473at2"/>
<evidence type="ECO:0000259" key="1">
    <source>
        <dbReference type="Pfam" id="PF06983"/>
    </source>
</evidence>
<feature type="domain" description="PhnB-like" evidence="1">
    <location>
        <begin position="3"/>
        <end position="116"/>
    </location>
</feature>
<reference evidence="2 3" key="1">
    <citation type="submission" date="2019-02" db="EMBL/GenBank/DDBJ databases">
        <title>Bacterial novel species Mucilaginibacter sp. 17JY9-4 isolated from soil.</title>
        <authorList>
            <person name="Jung H.-Y."/>
        </authorList>
    </citation>
    <scope>NUCLEOTIDE SEQUENCE [LARGE SCALE GENOMIC DNA]</scope>
    <source>
        <strain evidence="2 3">17JY9-4</strain>
    </source>
</reference>
<name>A0A4Q5LSJ6_9SPHI</name>
<sequence length="156" mass="17640">MNKITPFLWFDNNLEEAIDFYRSVFKNSSVNNILRYPPNGPGPEGAAMTASFTLNGQEFTGINGGPQYKFTEAVSFVIDCQTQEEVDYYWEKLTDGGQELACGWLKDRFGLAWQVTPAILIKYLGDADREKAARVMQAMMKMIKLDINAIEEAYKG</sequence>
<dbReference type="CDD" id="cd06588">
    <property type="entry name" value="PhnB_like"/>
    <property type="match status" value="1"/>
</dbReference>
<dbReference type="PANTHER" id="PTHR33990">
    <property type="entry name" value="PROTEIN YJDN-RELATED"/>
    <property type="match status" value="1"/>
</dbReference>